<dbReference type="Pfam" id="PF01841">
    <property type="entry name" value="Transglut_core"/>
    <property type="match status" value="1"/>
</dbReference>
<name>A0A1M6MP78_9CLOT</name>
<dbReference type="STRING" id="1121302.SAMN02745163_02711"/>
<feature type="transmembrane region" description="Helical" evidence="1">
    <location>
        <begin position="12"/>
        <end position="29"/>
    </location>
</feature>
<evidence type="ECO:0000313" key="4">
    <source>
        <dbReference type="Proteomes" id="UP000184310"/>
    </source>
</evidence>
<feature type="transmembrane region" description="Helical" evidence="1">
    <location>
        <begin position="35"/>
        <end position="52"/>
    </location>
</feature>
<dbReference type="EMBL" id="FQZB01000011">
    <property type="protein sequence ID" value="SHJ85257.1"/>
    <property type="molecule type" value="Genomic_DNA"/>
</dbReference>
<organism evidence="3 4">
    <name type="scientific">Clostridium cavendishii DSM 21758</name>
    <dbReference type="NCBI Taxonomy" id="1121302"/>
    <lineage>
        <taxon>Bacteria</taxon>
        <taxon>Bacillati</taxon>
        <taxon>Bacillota</taxon>
        <taxon>Clostridia</taxon>
        <taxon>Eubacteriales</taxon>
        <taxon>Clostridiaceae</taxon>
        <taxon>Clostridium</taxon>
    </lineage>
</organism>
<keyword evidence="1" id="KW-0812">Transmembrane</keyword>
<feature type="transmembrane region" description="Helical" evidence="1">
    <location>
        <begin position="64"/>
        <end position="81"/>
    </location>
</feature>
<dbReference type="Proteomes" id="UP000184310">
    <property type="component" value="Unassembled WGS sequence"/>
</dbReference>
<protein>
    <submittedName>
        <fullName evidence="3">Transglutaminase-like superfamily protein</fullName>
    </submittedName>
</protein>
<accession>A0A1M6MP78</accession>
<feature type="transmembrane region" description="Helical" evidence="1">
    <location>
        <begin position="115"/>
        <end position="133"/>
    </location>
</feature>
<proteinExistence type="predicted"/>
<feature type="transmembrane region" description="Helical" evidence="1">
    <location>
        <begin position="162"/>
        <end position="182"/>
    </location>
</feature>
<feature type="transmembrane region" description="Helical" evidence="1">
    <location>
        <begin position="138"/>
        <end position="156"/>
    </location>
</feature>
<dbReference type="RefSeq" id="WP_072988585.1">
    <property type="nucleotide sequence ID" value="NZ_FQZB01000011.1"/>
</dbReference>
<keyword evidence="4" id="KW-1185">Reference proteome</keyword>
<evidence type="ECO:0000256" key="1">
    <source>
        <dbReference type="SAM" id="Phobius"/>
    </source>
</evidence>
<feature type="transmembrane region" description="Helical" evidence="1">
    <location>
        <begin position="203"/>
        <end position="221"/>
    </location>
</feature>
<feature type="transmembrane region" description="Helical" evidence="1">
    <location>
        <begin position="628"/>
        <end position="648"/>
    </location>
</feature>
<reference evidence="3 4" key="1">
    <citation type="submission" date="2016-11" db="EMBL/GenBank/DDBJ databases">
        <authorList>
            <person name="Jaros S."/>
            <person name="Januszkiewicz K."/>
            <person name="Wedrychowicz H."/>
        </authorList>
    </citation>
    <scope>NUCLEOTIDE SEQUENCE [LARGE SCALE GENOMIC DNA]</scope>
    <source>
        <strain evidence="3 4">DSM 21758</strain>
    </source>
</reference>
<dbReference type="AlphaFoldDB" id="A0A1M6MP78"/>
<dbReference type="InterPro" id="IPR038765">
    <property type="entry name" value="Papain-like_cys_pep_sf"/>
</dbReference>
<dbReference type="Gene3D" id="3.10.620.30">
    <property type="match status" value="1"/>
</dbReference>
<keyword evidence="1" id="KW-1133">Transmembrane helix</keyword>
<evidence type="ECO:0000313" key="3">
    <source>
        <dbReference type="EMBL" id="SHJ85257.1"/>
    </source>
</evidence>
<dbReference type="PANTHER" id="PTHR42736">
    <property type="entry name" value="PROTEIN-GLUTAMINE GAMMA-GLUTAMYLTRANSFERASE"/>
    <property type="match status" value="1"/>
</dbReference>
<dbReference type="SUPFAM" id="SSF54001">
    <property type="entry name" value="Cysteine proteinases"/>
    <property type="match status" value="1"/>
</dbReference>
<dbReference type="SMART" id="SM00460">
    <property type="entry name" value="TGc"/>
    <property type="match status" value="1"/>
</dbReference>
<sequence length="751" mass="87670">MNFENNEVNKLLLNYICIILTLTIIKGCFSIQGFSYVINTIFFMFGIGIALFYDNKLKRLDRKLLFTMVILVCMLLATIMFRDTVVRSIWNNIINPIQKINDQLSKGLPTQISDYRTIFFIIIPIITAVYYSLIKNKLTDIILFLNYMLLLAYWYLNYKTEIKSLVIWVVLYSFIILALNTLMNINDNCKREGIRNSISNKKVYTLIVVTSILLTFIANTIPKDKVGKYGDYINNKCINEFVKDSKDVNNINSTKKQYSISYSGYSDSEKKLGGSVNINNKEAFRVNGLEPGMPVYFRGNVKTQYTGDRWLNRNFDFKSSVTSNQGFIERATAKGGVQRDITIYPDGVNTTSIFSPNYSIIAYQDSKEDEVFVDKDTNIFYSKIPIKRPYTVKYLDCNFIKENMKNIKFSKESDNSSYSLEMEENLYIPDTVTPATKKLAYEIVEGCNTNYEKAQKIKDYLTKNYKYTTSVNEVPEGRDFVDYFLFEEKKGYCVYFATAYTILNRIVSVPTRYVEGFKLSDISKERILEDGSMKVTNEDAHAWSEVLLVPDDKSNYFGYEKFWLEMDTSPTPYDEKLKNKEIIKENDKISGKEVFNNDINNKKEDKENKYENKPTDIKEGRTTKNYNLIFEILALVFLILIASVLVYLRNKKIEYILKTKSNKPLYIYSLKLMKKNKIIKSSNQTDMEFAKSIDDEELREKLVKLVDAVYKEAYGLEYNVYNKEEFYKYLKVYLKKKDGVIKYYLRKIINL</sequence>
<keyword evidence="1" id="KW-0472">Membrane</keyword>
<dbReference type="InterPro" id="IPR002931">
    <property type="entry name" value="Transglutaminase-like"/>
</dbReference>
<gene>
    <name evidence="3" type="ORF">SAMN02745163_02711</name>
</gene>
<evidence type="ECO:0000259" key="2">
    <source>
        <dbReference type="SMART" id="SM00460"/>
    </source>
</evidence>
<dbReference type="PANTHER" id="PTHR42736:SF1">
    <property type="entry name" value="PROTEIN-GLUTAMINE GAMMA-GLUTAMYLTRANSFERASE"/>
    <property type="match status" value="1"/>
</dbReference>
<feature type="domain" description="Transglutaminase-like" evidence="2">
    <location>
        <begin position="485"/>
        <end position="570"/>
    </location>
</feature>
<dbReference type="OrthoDB" id="9804872at2"/>
<dbReference type="InterPro" id="IPR052901">
    <property type="entry name" value="Bact_TGase-like"/>
</dbReference>